<sequence>MTPKSTQSEPKLVQIKDPKHWMKVYHHKLKTGVGGNEDEPDQDPMVPSSRAVMFPGLLSQRSPLLDLKFEPLRLRFAVNAAIIGVTLKSLSFVQSFLSSCCSVLKSLYLSLSSEISNAFVLVLRSQQALLLLDHHFVHHPRGLLLLPTARTEFDLLERFANLFWVGTLASGSKADSVDGCTDMTVESFNKFRFRVYHHKLKTGVGGNEDEPDQDPMVSSSRAVMFPGLLSQRSSLLDLKFEPLRLRFAVNAAIIGVTLKSLNIVFYDIWCFAHVNYLLNVVPRIRIIRKRQNPSKPIEAVPHSNINSFSEDPVLPFTISYNLSVPTTYVEHDRVIGASNHTAHLDMRDAMIYSHDRLSP</sequence>
<dbReference type="AlphaFoldDB" id="A0ABD0U212"/>
<name>A0ABD0U212_DENTH</name>
<organism evidence="1 2">
    <name type="scientific">Dendrobium thyrsiflorum</name>
    <name type="common">Pinecone-like raceme dendrobium</name>
    <name type="synonym">Orchid</name>
    <dbReference type="NCBI Taxonomy" id="117978"/>
    <lineage>
        <taxon>Eukaryota</taxon>
        <taxon>Viridiplantae</taxon>
        <taxon>Streptophyta</taxon>
        <taxon>Embryophyta</taxon>
        <taxon>Tracheophyta</taxon>
        <taxon>Spermatophyta</taxon>
        <taxon>Magnoliopsida</taxon>
        <taxon>Liliopsida</taxon>
        <taxon>Asparagales</taxon>
        <taxon>Orchidaceae</taxon>
        <taxon>Epidendroideae</taxon>
        <taxon>Malaxideae</taxon>
        <taxon>Dendrobiinae</taxon>
        <taxon>Dendrobium</taxon>
    </lineage>
</organism>
<gene>
    <name evidence="1" type="ORF">M5K25_024357</name>
</gene>
<protein>
    <submittedName>
        <fullName evidence="1">Uncharacterized protein</fullName>
    </submittedName>
</protein>
<dbReference type="EMBL" id="JANQDX010000018">
    <property type="protein sequence ID" value="KAL0905908.1"/>
    <property type="molecule type" value="Genomic_DNA"/>
</dbReference>
<dbReference type="Proteomes" id="UP001552299">
    <property type="component" value="Unassembled WGS sequence"/>
</dbReference>
<accession>A0ABD0U212</accession>
<proteinExistence type="predicted"/>
<reference evidence="1 2" key="1">
    <citation type="journal article" date="2024" name="Plant Biotechnol. J.">
        <title>Dendrobium thyrsiflorum genome and its molecular insights into genes involved in important horticultural traits.</title>
        <authorList>
            <person name="Chen B."/>
            <person name="Wang J.Y."/>
            <person name="Zheng P.J."/>
            <person name="Li K.L."/>
            <person name="Liang Y.M."/>
            <person name="Chen X.F."/>
            <person name="Zhang C."/>
            <person name="Zhao X."/>
            <person name="He X."/>
            <person name="Zhang G.Q."/>
            <person name="Liu Z.J."/>
            <person name="Xu Q."/>
        </authorList>
    </citation>
    <scope>NUCLEOTIDE SEQUENCE [LARGE SCALE GENOMIC DNA]</scope>
    <source>
        <strain evidence="1">GZMU011</strain>
    </source>
</reference>
<evidence type="ECO:0000313" key="1">
    <source>
        <dbReference type="EMBL" id="KAL0905908.1"/>
    </source>
</evidence>
<evidence type="ECO:0000313" key="2">
    <source>
        <dbReference type="Proteomes" id="UP001552299"/>
    </source>
</evidence>
<keyword evidence="2" id="KW-1185">Reference proteome</keyword>
<comment type="caution">
    <text evidence="1">The sequence shown here is derived from an EMBL/GenBank/DDBJ whole genome shotgun (WGS) entry which is preliminary data.</text>
</comment>